<accession>A0A421BS20</accession>
<comment type="caution">
    <text evidence="2">The sequence shown here is derived from an EMBL/GenBank/DDBJ whole genome shotgun (WGS) entry which is preliminary data.</text>
</comment>
<proteinExistence type="predicted"/>
<dbReference type="PROSITE" id="PS50817">
    <property type="entry name" value="INTEIN_N_TER"/>
    <property type="match status" value="1"/>
</dbReference>
<keyword evidence="3" id="KW-1185">Reference proteome</keyword>
<feature type="domain" description="Hedgehog/Intein (Hint)" evidence="1">
    <location>
        <begin position="68"/>
        <end position="210"/>
    </location>
</feature>
<dbReference type="Proteomes" id="UP000279673">
    <property type="component" value="Unassembled WGS sequence"/>
</dbReference>
<dbReference type="GO" id="GO:0016539">
    <property type="term" value="P:intein-mediated protein splicing"/>
    <property type="evidence" value="ECO:0007669"/>
    <property type="project" value="InterPro"/>
</dbReference>
<dbReference type="AlphaFoldDB" id="A0A421BS20"/>
<gene>
    <name evidence="2" type="ORF">DYS74_07410</name>
</gene>
<evidence type="ECO:0000313" key="3">
    <source>
        <dbReference type="Proteomes" id="UP000279673"/>
    </source>
</evidence>
<dbReference type="RefSeq" id="WP_121532404.1">
    <property type="nucleotide sequence ID" value="NZ_RCHI01000005.1"/>
</dbReference>
<reference evidence="2 3" key="1">
    <citation type="submission" date="2018-10" db="EMBL/GenBank/DDBJ databases">
        <title>Rhodobacter sp . BO-81.</title>
        <authorList>
            <person name="Im W.T."/>
        </authorList>
    </citation>
    <scope>NUCLEOTIDE SEQUENCE [LARGE SCALE GENOMIC DNA]</scope>
    <source>
        <strain evidence="2 3">BO-81</strain>
    </source>
</reference>
<dbReference type="InterPro" id="IPR006141">
    <property type="entry name" value="Intein_N"/>
</dbReference>
<protein>
    <submittedName>
        <fullName evidence="2">Type I secretion protein</fullName>
    </submittedName>
</protein>
<sequence length="252" mass="26559">MQPDPESFDLARCLSAFSGHVSAGSALPAEVRLSFSGFESREGEITAVSDEGQVIFAGPFSTFLGAIPCFTADSLVATAEGLCPVAELVPGMRLVTRDNGLQSLRWIGRRSFGWRALGLNPLLRPVRIAAGALGGEQPERAITVSPNHRFLTRLPGEGESGERLTMARDLVGLAGVTVPPGTEVTYFQLLLERHQLVHVDGCWSESFRPTALSLAALGPGAVATLAAELSAEERASAACPVRPLAEVAARGL</sequence>
<dbReference type="Pfam" id="PF13403">
    <property type="entry name" value="Hint_2"/>
    <property type="match status" value="1"/>
</dbReference>
<dbReference type="SUPFAM" id="SSF51294">
    <property type="entry name" value="Hedgehog/intein (Hint) domain"/>
    <property type="match status" value="1"/>
</dbReference>
<name>A0A421BS20_9RHOB</name>
<dbReference type="InterPro" id="IPR028992">
    <property type="entry name" value="Hedgehog/Intein_dom"/>
</dbReference>
<dbReference type="InterPro" id="IPR036844">
    <property type="entry name" value="Hint_dom_sf"/>
</dbReference>
<evidence type="ECO:0000313" key="2">
    <source>
        <dbReference type="EMBL" id="RLL71052.1"/>
    </source>
</evidence>
<dbReference type="EMBL" id="RCHI01000005">
    <property type="protein sequence ID" value="RLL71052.1"/>
    <property type="molecule type" value="Genomic_DNA"/>
</dbReference>
<evidence type="ECO:0000259" key="1">
    <source>
        <dbReference type="Pfam" id="PF13403"/>
    </source>
</evidence>
<organism evidence="2 3">
    <name type="scientific">Paenirhodobacter hankyongi</name>
    <dbReference type="NCBI Taxonomy" id="2294033"/>
    <lineage>
        <taxon>Bacteria</taxon>
        <taxon>Pseudomonadati</taxon>
        <taxon>Pseudomonadota</taxon>
        <taxon>Alphaproteobacteria</taxon>
        <taxon>Rhodobacterales</taxon>
        <taxon>Rhodobacter group</taxon>
        <taxon>Paenirhodobacter</taxon>
    </lineage>
</organism>